<gene>
    <name evidence="3" type="ORF">R1flu_021581</name>
</gene>
<feature type="region of interest" description="Disordered" evidence="1">
    <location>
        <begin position="106"/>
        <end position="180"/>
    </location>
</feature>
<dbReference type="AlphaFoldDB" id="A0ABD1ZPT7"/>
<accession>A0ABD1ZPT7</accession>
<proteinExistence type="predicted"/>
<dbReference type="InterPro" id="IPR039146">
    <property type="entry name" value="GPANK1"/>
</dbReference>
<dbReference type="PANTHER" id="PTHR20923">
    <property type="entry name" value="BAT4 PROTEIN-RELATED"/>
    <property type="match status" value="1"/>
</dbReference>
<keyword evidence="4" id="KW-1185">Reference proteome</keyword>
<sequence length="201" mass="22415">MADSSDGSRELAMRFLREESLELAVSTSSSFVKSSEAYEGSSKFKAKGARNTSGYSQATSASIFSELTGLPMNMASSEVEPQAGRTKRKTLSEANIGFKLLKKSGWKEGSGLGASEQGRLNPVEAEQKLDRRGIGAERKYSKRRDGTTERGQSDEDERETKKSKQEKNMARRALKKQAEAERMQEAAFAREFHRQFWPENV</sequence>
<dbReference type="InterPro" id="IPR000467">
    <property type="entry name" value="G_patch_dom"/>
</dbReference>
<evidence type="ECO:0000313" key="4">
    <source>
        <dbReference type="Proteomes" id="UP001605036"/>
    </source>
</evidence>
<evidence type="ECO:0000259" key="2">
    <source>
        <dbReference type="PROSITE" id="PS50174"/>
    </source>
</evidence>
<dbReference type="PROSITE" id="PS50174">
    <property type="entry name" value="G_PATCH"/>
    <property type="match status" value="1"/>
</dbReference>
<dbReference type="PANTHER" id="PTHR20923:SF1">
    <property type="entry name" value="G PATCH DOMAIN AND ANKYRIN REPEAT-CONTAINING PROTEIN 1"/>
    <property type="match status" value="1"/>
</dbReference>
<feature type="domain" description="G-patch" evidence="2">
    <location>
        <begin position="93"/>
        <end position="139"/>
    </location>
</feature>
<dbReference type="EMBL" id="JBHFFA010000001">
    <property type="protein sequence ID" value="KAL2653453.1"/>
    <property type="molecule type" value="Genomic_DNA"/>
</dbReference>
<evidence type="ECO:0000256" key="1">
    <source>
        <dbReference type="SAM" id="MobiDB-lite"/>
    </source>
</evidence>
<dbReference type="SMART" id="SM00443">
    <property type="entry name" value="G_patch"/>
    <property type="match status" value="1"/>
</dbReference>
<reference evidence="3 4" key="1">
    <citation type="submission" date="2024-09" db="EMBL/GenBank/DDBJ databases">
        <title>Chromosome-scale assembly of Riccia fluitans.</title>
        <authorList>
            <person name="Paukszto L."/>
            <person name="Sawicki J."/>
            <person name="Karawczyk K."/>
            <person name="Piernik-Szablinska J."/>
            <person name="Szczecinska M."/>
            <person name="Mazdziarz M."/>
        </authorList>
    </citation>
    <scope>NUCLEOTIDE SEQUENCE [LARGE SCALE GENOMIC DNA]</scope>
    <source>
        <strain evidence="3">Rf_01</strain>
        <tissue evidence="3">Aerial parts of the thallus</tissue>
    </source>
</reference>
<protein>
    <recommendedName>
        <fullName evidence="2">G-patch domain-containing protein</fullName>
    </recommendedName>
</protein>
<dbReference type="Proteomes" id="UP001605036">
    <property type="component" value="Unassembled WGS sequence"/>
</dbReference>
<evidence type="ECO:0000313" key="3">
    <source>
        <dbReference type="EMBL" id="KAL2653453.1"/>
    </source>
</evidence>
<name>A0ABD1ZPT7_9MARC</name>
<dbReference type="Pfam" id="PF01585">
    <property type="entry name" value="G-patch"/>
    <property type="match status" value="1"/>
</dbReference>
<feature type="compositionally biased region" description="Basic and acidic residues" evidence="1">
    <location>
        <begin position="125"/>
        <end position="169"/>
    </location>
</feature>
<comment type="caution">
    <text evidence="3">The sequence shown here is derived from an EMBL/GenBank/DDBJ whole genome shotgun (WGS) entry which is preliminary data.</text>
</comment>
<organism evidence="3 4">
    <name type="scientific">Riccia fluitans</name>
    <dbReference type="NCBI Taxonomy" id="41844"/>
    <lineage>
        <taxon>Eukaryota</taxon>
        <taxon>Viridiplantae</taxon>
        <taxon>Streptophyta</taxon>
        <taxon>Embryophyta</taxon>
        <taxon>Marchantiophyta</taxon>
        <taxon>Marchantiopsida</taxon>
        <taxon>Marchantiidae</taxon>
        <taxon>Marchantiales</taxon>
        <taxon>Ricciaceae</taxon>
        <taxon>Riccia</taxon>
    </lineage>
</organism>